<proteinExistence type="predicted"/>
<evidence type="ECO:0000259" key="3">
    <source>
        <dbReference type="PROSITE" id="PS50977"/>
    </source>
</evidence>
<accession>A0ABN8DIB0</accession>
<gene>
    <name evidence="4" type="ORF">VHP8226_01653</name>
</gene>
<protein>
    <recommendedName>
        <fullName evidence="3">HTH tetR-type domain-containing protein</fullName>
    </recommendedName>
</protein>
<dbReference type="Pfam" id="PF14246">
    <property type="entry name" value="TetR_C_7"/>
    <property type="match status" value="1"/>
</dbReference>
<name>A0ABN8DIB0_9VIBR</name>
<evidence type="ECO:0000313" key="4">
    <source>
        <dbReference type="EMBL" id="CAH0526179.1"/>
    </source>
</evidence>
<evidence type="ECO:0000256" key="1">
    <source>
        <dbReference type="ARBA" id="ARBA00023125"/>
    </source>
</evidence>
<dbReference type="PRINTS" id="PR00455">
    <property type="entry name" value="HTHTETR"/>
</dbReference>
<dbReference type="InterPro" id="IPR039536">
    <property type="entry name" value="TetR_C_Proteobacteria"/>
</dbReference>
<reference evidence="4" key="1">
    <citation type="submission" date="2021-12" db="EMBL/GenBank/DDBJ databases">
        <authorList>
            <person name="Rodrigo-Torres L."/>
            <person name="Arahal R. D."/>
            <person name="Lucena T."/>
        </authorList>
    </citation>
    <scope>NUCLEOTIDE SEQUENCE</scope>
    <source>
        <strain evidence="4">CECT 8226</strain>
    </source>
</reference>
<dbReference type="InterPro" id="IPR001647">
    <property type="entry name" value="HTH_TetR"/>
</dbReference>
<feature type="DNA-binding region" description="H-T-H motif" evidence="2">
    <location>
        <begin position="42"/>
        <end position="61"/>
    </location>
</feature>
<dbReference type="PANTHER" id="PTHR30055">
    <property type="entry name" value="HTH-TYPE TRANSCRIPTIONAL REGULATOR RUTR"/>
    <property type="match status" value="1"/>
</dbReference>
<dbReference type="EMBL" id="CAKLCM010000002">
    <property type="protein sequence ID" value="CAH0526179.1"/>
    <property type="molecule type" value="Genomic_DNA"/>
</dbReference>
<dbReference type="InterPro" id="IPR009057">
    <property type="entry name" value="Homeodomain-like_sf"/>
</dbReference>
<comment type="caution">
    <text evidence="4">The sequence shown here is derived from an EMBL/GenBank/DDBJ whole genome shotgun (WGS) entry which is preliminary data.</text>
</comment>
<dbReference type="SUPFAM" id="SSF46689">
    <property type="entry name" value="Homeodomain-like"/>
    <property type="match status" value="1"/>
</dbReference>
<dbReference type="Pfam" id="PF00440">
    <property type="entry name" value="TetR_N"/>
    <property type="match status" value="1"/>
</dbReference>
<organism evidence="4 5">
    <name type="scientific">Vibrio hippocampi</name>
    <dbReference type="NCBI Taxonomy" id="654686"/>
    <lineage>
        <taxon>Bacteria</taxon>
        <taxon>Pseudomonadati</taxon>
        <taxon>Pseudomonadota</taxon>
        <taxon>Gammaproteobacteria</taxon>
        <taxon>Vibrionales</taxon>
        <taxon>Vibrionaceae</taxon>
        <taxon>Vibrio</taxon>
    </lineage>
</organism>
<evidence type="ECO:0000256" key="2">
    <source>
        <dbReference type="PROSITE-ProRule" id="PRU00335"/>
    </source>
</evidence>
<dbReference type="Gene3D" id="1.10.357.10">
    <property type="entry name" value="Tetracycline Repressor, domain 2"/>
    <property type="match status" value="1"/>
</dbReference>
<dbReference type="InterPro" id="IPR036271">
    <property type="entry name" value="Tet_transcr_reg_TetR-rel_C_sf"/>
</dbReference>
<sequence>MLIIGLILKCTNLNVMQRSEKKRQQILEAASQLFSEQGYRINMEQIAKAANVSKQTVYAHFQNKDQLFATCMHERCAERVFDPNALDVELPLKQVLIDFGFNFQELLLDPQAKQTFHNAVSQSITHPDIAKTFIKMGAEQTTQVLTEYLEKKIDRGDLTLNLHSSAKSAASQLLLLFHGKSVYWSFFDLDSGETVAERRAYIQECVEMFLAANECKS</sequence>
<dbReference type="InterPro" id="IPR050109">
    <property type="entry name" value="HTH-type_TetR-like_transc_reg"/>
</dbReference>
<dbReference type="SUPFAM" id="SSF48498">
    <property type="entry name" value="Tetracyclin repressor-like, C-terminal domain"/>
    <property type="match status" value="1"/>
</dbReference>
<evidence type="ECO:0000313" key="5">
    <source>
        <dbReference type="Proteomes" id="UP000838160"/>
    </source>
</evidence>
<dbReference type="Gene3D" id="1.10.10.60">
    <property type="entry name" value="Homeodomain-like"/>
    <property type="match status" value="1"/>
</dbReference>
<dbReference type="PROSITE" id="PS50977">
    <property type="entry name" value="HTH_TETR_2"/>
    <property type="match status" value="1"/>
</dbReference>
<dbReference type="Proteomes" id="UP000838160">
    <property type="component" value="Unassembled WGS sequence"/>
</dbReference>
<dbReference type="PANTHER" id="PTHR30055:SF146">
    <property type="entry name" value="HTH-TYPE TRANSCRIPTIONAL DUAL REGULATOR CECR"/>
    <property type="match status" value="1"/>
</dbReference>
<keyword evidence="5" id="KW-1185">Reference proteome</keyword>
<keyword evidence="1 2" id="KW-0238">DNA-binding</keyword>
<feature type="domain" description="HTH tetR-type" evidence="3">
    <location>
        <begin position="20"/>
        <end position="79"/>
    </location>
</feature>